<dbReference type="Gene3D" id="2.130.10.130">
    <property type="entry name" value="Integrin alpha, N-terminal"/>
    <property type="match status" value="5"/>
</dbReference>
<dbReference type="InterPro" id="IPR003961">
    <property type="entry name" value="FN3_dom"/>
</dbReference>
<dbReference type="InterPro" id="IPR013519">
    <property type="entry name" value="Int_alpha_beta-p"/>
</dbReference>
<dbReference type="RefSeq" id="WP_115830183.1">
    <property type="nucleotide sequence ID" value="NZ_QNUL01000004.1"/>
</dbReference>
<dbReference type="InterPro" id="IPR026444">
    <property type="entry name" value="Secre_tail"/>
</dbReference>
<evidence type="ECO:0000313" key="6">
    <source>
        <dbReference type="Proteomes" id="UP000256373"/>
    </source>
</evidence>
<dbReference type="SUPFAM" id="SSF69318">
    <property type="entry name" value="Integrin alpha N-terminal domain"/>
    <property type="match status" value="2"/>
</dbReference>
<sequence>MEKILPLRNKLTIIIFLMLFFAGKGHAQKWDQIIKQVAGDRNAQSSAGREVSDVYGMAVSLSGDYAAVSAYNHDGDQNGLNKIVSAGCVYILYNQAGTWVEVKKLVASDRSKDALFGYSVAIHGDYVVVGAIRESRDGASLNPVASAGAAYIYKKDQGGVDNWGQIKKITANDRDADDLFGYNVAIDGDYIVVGTLFEDHNVSEGAPLENSGSIHIFNKNQGGSENWGLVKKMTAPTRYVNGRFGLSVEIKGDYLAVGASESNLNSGSGSVYFFAKNQGGAGNWGYVQRVIASTQASSDYFGASVSISGEYAVIGAYAQDTDGSNANYVSGAGSAYVFKRNSSSGNWSQIKKLTAPVRAQDDNFGYCVAMSGDYIVIGAYKESQDATESNTKTESGSAYIFKKDVGGSDNWGFQKKITAAVRNAGDQFGYSLAISGNTIWSGAYKHSYDVFESDIMSWSGAAYCFQKDKNGSENWGQTQKMVSNGLREKDNYGWSVSVNGDYAAVGAPGNDRSANGKTFTDAGAVYILQHNGLTWNEIKKITAQDAAVGDNFGWSVALNDDYLVVGAPHEDGVNPATDSQSGAAYIFSRNQGGTNNWGQVKKIVANDRAASNVFGFSVGVDGEFIVVGARGASDQRGAAYLFHADQDGVQNWGQVKKLVSSEEIVLGRFGAAVAISGDYIVVGANRVGFQGNLEYTFEGSAYLFKRNGAGAADWSEFKIMKGLPGYNDGLGGSVALHGEHLIIGRKTVNFGSRPGSAFVYQKNFAGEDNWGLVRHITEDASGYAGFGSAVAINADAAMIGAPYHHYYSNGVETREAGAVYVYGINKGGENKYGLVERINQVSNSITTEDHFGFAVAMSDKAALIGVPDEDYDADQGSYLADAGSALFYKQQQICLPPEVSITNLKNVSATATWPAVTTGYPVNEYEYVFSYDTWTPNPGLAKTVDLDWPTVRADMENLIPERGYTIWARSTCRPDYKSDWKEVYFVTKACPDDISQMEIPDENDIYITYNAIQEGNLTHYCDCSRNKLLLTVEHSDSDLVIDQVAVQVDYSSVYYAGNQGFIANPDGAIFMPVRWDVYASQQPGKPVKVRYYFRTDQFTQFNNAMEARFKYRLQDEKQLMFYKHNLDYSEYAPYPPHIPAQQIQILTNGTQASTSRWVLGTRGSDRYAEFLVSSFSGGGAGSNFTNNSLPVRLMKFDVAKAENTALLTWSSASETNTGFFDVQRSADGKKWSSLGRVEAAGQSSEIKSYSFKDQSPIPAENLYRLKMVDKDMTFSYSHIRSIVFLETNPDVYPNPAVGKLFVSATKNIQSIRIFSITGSMVYENTEVPADGINTSSFAPGIYTVQLLRTNGMIQTSKVIVAK</sequence>
<evidence type="ECO:0000256" key="1">
    <source>
        <dbReference type="ARBA" id="ARBA00022729"/>
    </source>
</evidence>
<reference evidence="5 6" key="1">
    <citation type="submission" date="2018-07" db="EMBL/GenBank/DDBJ databases">
        <title>Dyadobacter roseus sp. nov., isolated from rose rhizosphere soil.</title>
        <authorList>
            <person name="Chen L."/>
        </authorList>
    </citation>
    <scope>NUCLEOTIDE SEQUENCE [LARGE SCALE GENOMIC DNA]</scope>
    <source>
        <strain evidence="5 6">RS19</strain>
    </source>
</reference>
<proteinExistence type="predicted"/>
<protein>
    <recommendedName>
        <fullName evidence="4">Fibronectin type-III domain-containing protein</fullName>
    </recommendedName>
</protein>
<dbReference type="OrthoDB" id="964745at2"/>
<keyword evidence="6" id="KW-1185">Reference proteome</keyword>
<dbReference type="InterPro" id="IPR028994">
    <property type="entry name" value="Integrin_alpha_N"/>
</dbReference>
<dbReference type="InterPro" id="IPR013517">
    <property type="entry name" value="FG-GAP"/>
</dbReference>
<evidence type="ECO:0000259" key="4">
    <source>
        <dbReference type="PROSITE" id="PS50853"/>
    </source>
</evidence>
<dbReference type="Pfam" id="PF14312">
    <property type="entry name" value="FG-GAP_2"/>
    <property type="match status" value="11"/>
</dbReference>
<evidence type="ECO:0000256" key="3">
    <source>
        <dbReference type="ARBA" id="ARBA00023180"/>
    </source>
</evidence>
<gene>
    <name evidence="5" type="ORF">DSL64_08170</name>
</gene>
<evidence type="ECO:0000313" key="5">
    <source>
        <dbReference type="EMBL" id="REA62885.1"/>
    </source>
</evidence>
<feature type="domain" description="Fibronectin type-III" evidence="4">
    <location>
        <begin position="895"/>
        <end position="992"/>
    </location>
</feature>
<keyword evidence="3" id="KW-0325">Glycoprotein</keyword>
<dbReference type="PROSITE" id="PS51470">
    <property type="entry name" value="FG_GAP"/>
    <property type="match status" value="1"/>
</dbReference>
<name>A0A3D8YFA5_9BACT</name>
<keyword evidence="2" id="KW-0677">Repeat</keyword>
<evidence type="ECO:0000256" key="2">
    <source>
        <dbReference type="ARBA" id="ARBA00022737"/>
    </source>
</evidence>
<dbReference type="PROSITE" id="PS50853">
    <property type="entry name" value="FN3"/>
    <property type="match status" value="1"/>
</dbReference>
<organism evidence="5 6">
    <name type="scientific">Dyadobacter luteus</name>
    <dbReference type="NCBI Taxonomy" id="2259619"/>
    <lineage>
        <taxon>Bacteria</taxon>
        <taxon>Pseudomonadati</taxon>
        <taxon>Bacteroidota</taxon>
        <taxon>Cytophagia</taxon>
        <taxon>Cytophagales</taxon>
        <taxon>Spirosomataceae</taxon>
        <taxon>Dyadobacter</taxon>
    </lineage>
</organism>
<accession>A0A3D8YFA5</accession>
<dbReference type="Proteomes" id="UP000256373">
    <property type="component" value="Unassembled WGS sequence"/>
</dbReference>
<dbReference type="Pfam" id="PF18962">
    <property type="entry name" value="Por_Secre_tail"/>
    <property type="match status" value="1"/>
</dbReference>
<keyword evidence="1" id="KW-0732">Signal</keyword>
<dbReference type="NCBIfam" id="TIGR04183">
    <property type="entry name" value="Por_Secre_tail"/>
    <property type="match status" value="1"/>
</dbReference>
<dbReference type="PANTHER" id="PTHR36220">
    <property type="entry name" value="UNNAMED PRODUCT"/>
    <property type="match status" value="1"/>
</dbReference>
<dbReference type="PANTHER" id="PTHR36220:SF1">
    <property type="entry name" value="GAMMA TUBULIN COMPLEX COMPONENT C-TERMINAL DOMAIN-CONTAINING PROTEIN"/>
    <property type="match status" value="1"/>
</dbReference>
<dbReference type="EMBL" id="QNUL01000004">
    <property type="protein sequence ID" value="REA62885.1"/>
    <property type="molecule type" value="Genomic_DNA"/>
</dbReference>
<comment type="caution">
    <text evidence="5">The sequence shown here is derived from an EMBL/GenBank/DDBJ whole genome shotgun (WGS) entry which is preliminary data.</text>
</comment>
<dbReference type="SMART" id="SM00191">
    <property type="entry name" value="Int_alpha"/>
    <property type="match status" value="8"/>
</dbReference>